<gene>
    <name evidence="4" type="ORF">FYJ29_08390</name>
</gene>
<dbReference type="AlphaFoldDB" id="A0A6L5XC00"/>
<keyword evidence="5" id="KW-1185">Reference proteome</keyword>
<evidence type="ECO:0000256" key="1">
    <source>
        <dbReference type="ARBA" id="ARBA00007553"/>
    </source>
</evidence>
<dbReference type="SMART" id="SM00644">
    <property type="entry name" value="Ami_2"/>
    <property type="match status" value="1"/>
</dbReference>
<comment type="caution">
    <text evidence="4">The sequence shown here is derived from an EMBL/GenBank/DDBJ whole genome shotgun (WGS) entry which is preliminary data.</text>
</comment>
<dbReference type="InterPro" id="IPR036505">
    <property type="entry name" value="Amidase/PGRP_sf"/>
</dbReference>
<dbReference type="InterPro" id="IPR002477">
    <property type="entry name" value="Peptidoglycan-bd-like"/>
</dbReference>
<dbReference type="Gene3D" id="3.40.80.10">
    <property type="entry name" value="Peptidoglycan recognition protein-like"/>
    <property type="match status" value="1"/>
</dbReference>
<feature type="domain" description="N-acetylmuramoyl-L-alanine amidase" evidence="2">
    <location>
        <begin position="56"/>
        <end position="195"/>
    </location>
</feature>
<dbReference type="EMBL" id="VULT01000012">
    <property type="protein sequence ID" value="MSS17771.1"/>
    <property type="molecule type" value="Genomic_DNA"/>
</dbReference>
<dbReference type="PANTHER" id="PTHR11022:SF41">
    <property type="entry name" value="PEPTIDOGLYCAN-RECOGNITION PROTEIN LC-RELATED"/>
    <property type="match status" value="1"/>
</dbReference>
<evidence type="ECO:0000259" key="3">
    <source>
        <dbReference type="SMART" id="SM00701"/>
    </source>
</evidence>
<dbReference type="Pfam" id="PF01510">
    <property type="entry name" value="Amidase_2"/>
    <property type="match status" value="1"/>
</dbReference>
<dbReference type="Gene3D" id="1.10.101.10">
    <property type="entry name" value="PGBD-like superfamily/PGBD"/>
    <property type="match status" value="1"/>
</dbReference>
<dbReference type="InterPro" id="IPR002502">
    <property type="entry name" value="Amidase_domain"/>
</dbReference>
<evidence type="ECO:0000313" key="5">
    <source>
        <dbReference type="Proteomes" id="UP000483362"/>
    </source>
</evidence>
<comment type="similarity">
    <text evidence="1">Belongs to the N-acetylmuramoyl-L-alanine amidase 2 family.</text>
</comment>
<dbReference type="CDD" id="cd06583">
    <property type="entry name" value="PGRP"/>
    <property type="match status" value="1"/>
</dbReference>
<dbReference type="Pfam" id="PF01471">
    <property type="entry name" value="PG_binding_1"/>
    <property type="match status" value="1"/>
</dbReference>
<accession>A0A6L5XC00</accession>
<dbReference type="SUPFAM" id="SSF47090">
    <property type="entry name" value="PGBD-like"/>
    <property type="match status" value="1"/>
</dbReference>
<dbReference type="InterPro" id="IPR036365">
    <property type="entry name" value="PGBD-like_sf"/>
</dbReference>
<organism evidence="4 5">
    <name type="scientific">Sodaliphilus pleomorphus</name>
    <dbReference type="NCBI Taxonomy" id="2606626"/>
    <lineage>
        <taxon>Bacteria</taxon>
        <taxon>Pseudomonadati</taxon>
        <taxon>Bacteroidota</taxon>
        <taxon>Bacteroidia</taxon>
        <taxon>Bacteroidales</taxon>
        <taxon>Muribaculaceae</taxon>
        <taxon>Sodaliphilus</taxon>
    </lineage>
</organism>
<dbReference type="InterPro" id="IPR036366">
    <property type="entry name" value="PGBDSf"/>
</dbReference>
<name>A0A6L5XC00_9BACT</name>
<dbReference type="RefSeq" id="WP_154326447.1">
    <property type="nucleotide sequence ID" value="NZ_CP045696.1"/>
</dbReference>
<feature type="domain" description="Peptidoglycan recognition protein family" evidence="3">
    <location>
        <begin position="48"/>
        <end position="186"/>
    </location>
</feature>
<evidence type="ECO:0000313" key="4">
    <source>
        <dbReference type="EMBL" id="MSS17771.1"/>
    </source>
</evidence>
<evidence type="ECO:0000259" key="2">
    <source>
        <dbReference type="SMART" id="SM00644"/>
    </source>
</evidence>
<protein>
    <recommendedName>
        <fullName evidence="6">N-acetylmuramoyl-L-alanine amidase</fullName>
    </recommendedName>
</protein>
<dbReference type="SMART" id="SM00701">
    <property type="entry name" value="PGRP"/>
    <property type="match status" value="1"/>
</dbReference>
<dbReference type="GO" id="GO:0008270">
    <property type="term" value="F:zinc ion binding"/>
    <property type="evidence" value="ECO:0007669"/>
    <property type="project" value="InterPro"/>
</dbReference>
<dbReference type="GO" id="GO:0008745">
    <property type="term" value="F:N-acetylmuramoyl-L-alanine amidase activity"/>
    <property type="evidence" value="ECO:0007669"/>
    <property type="project" value="InterPro"/>
</dbReference>
<evidence type="ECO:0008006" key="6">
    <source>
        <dbReference type="Google" id="ProtNLM"/>
    </source>
</evidence>
<dbReference type="InterPro" id="IPR006619">
    <property type="entry name" value="PGRP_domain_met/bac"/>
</dbReference>
<dbReference type="PANTHER" id="PTHR11022">
    <property type="entry name" value="PEPTIDOGLYCAN RECOGNITION PROTEIN"/>
    <property type="match status" value="1"/>
</dbReference>
<sequence length="210" mass="22879">MTTLKRGSRGAEVKTLQRKLHLMADGIFGPNTEEAVKELQKAKGLAADGIVGPRTWAALGVVSVKRKIDQIILHCTATPEGEEFSNAQIKAGHLARGFSDIGYHYVIGLNGELRPGRSEAIAGAHCTGHNTRSVGVCYVGGCPPRTVPNWNKKGKDTRTVAQRSTLERVVKDLLRRYPGATVHGHDEFANKACPSFDVKKWLMEVGIKQK</sequence>
<dbReference type="Proteomes" id="UP000483362">
    <property type="component" value="Unassembled WGS sequence"/>
</dbReference>
<dbReference type="InterPro" id="IPR015510">
    <property type="entry name" value="PGRP"/>
</dbReference>
<proteinExistence type="inferred from homology"/>
<dbReference type="GO" id="GO:0009253">
    <property type="term" value="P:peptidoglycan catabolic process"/>
    <property type="evidence" value="ECO:0007669"/>
    <property type="project" value="InterPro"/>
</dbReference>
<reference evidence="4 5" key="1">
    <citation type="submission" date="2019-08" db="EMBL/GenBank/DDBJ databases">
        <title>In-depth cultivation of the pig gut microbiome towards novel bacterial diversity and tailored functional studies.</title>
        <authorList>
            <person name="Wylensek D."/>
            <person name="Hitch T.C.A."/>
            <person name="Clavel T."/>
        </authorList>
    </citation>
    <scope>NUCLEOTIDE SEQUENCE [LARGE SCALE GENOMIC DNA]</scope>
    <source>
        <strain evidence="4 5">Oil-RF-744-WCA-WT-10</strain>
    </source>
</reference>
<dbReference type="SUPFAM" id="SSF55846">
    <property type="entry name" value="N-acetylmuramoyl-L-alanine amidase-like"/>
    <property type="match status" value="1"/>
</dbReference>